<organism evidence="1 2">
    <name type="scientific">Dreissena polymorpha</name>
    <name type="common">Zebra mussel</name>
    <name type="synonym">Mytilus polymorpha</name>
    <dbReference type="NCBI Taxonomy" id="45954"/>
    <lineage>
        <taxon>Eukaryota</taxon>
        <taxon>Metazoa</taxon>
        <taxon>Spiralia</taxon>
        <taxon>Lophotrochozoa</taxon>
        <taxon>Mollusca</taxon>
        <taxon>Bivalvia</taxon>
        <taxon>Autobranchia</taxon>
        <taxon>Heteroconchia</taxon>
        <taxon>Euheterodonta</taxon>
        <taxon>Imparidentia</taxon>
        <taxon>Neoheterodontei</taxon>
        <taxon>Myida</taxon>
        <taxon>Dreissenoidea</taxon>
        <taxon>Dreissenidae</taxon>
        <taxon>Dreissena</taxon>
    </lineage>
</organism>
<proteinExistence type="predicted"/>
<comment type="caution">
    <text evidence="1">The sequence shown here is derived from an EMBL/GenBank/DDBJ whole genome shotgun (WGS) entry which is preliminary data.</text>
</comment>
<sequence>MLTSGGFSPCTFITAGSKAEGLACWNNSDLDRLLLMNSGLCVEGGINAQTIPDDMQVYRMDTRVNPGHCRMFLERCGSHTRLFEFKNAICDDGKGNALLSSGLLLEDVEQSLKCVLHTGVPLERMGPSIPNIKDKCLVIAICLYMFRKLCYAE</sequence>
<accession>A0A9D4CX51</accession>
<protein>
    <submittedName>
        <fullName evidence="1">Uncharacterized protein</fullName>
    </submittedName>
</protein>
<evidence type="ECO:0000313" key="2">
    <source>
        <dbReference type="Proteomes" id="UP000828390"/>
    </source>
</evidence>
<gene>
    <name evidence="1" type="ORF">DPMN_040552</name>
</gene>
<keyword evidence="2" id="KW-1185">Reference proteome</keyword>
<dbReference type="AlphaFoldDB" id="A0A9D4CX51"/>
<name>A0A9D4CX51_DREPO</name>
<evidence type="ECO:0000313" key="1">
    <source>
        <dbReference type="EMBL" id="KAH3734112.1"/>
    </source>
</evidence>
<dbReference type="EMBL" id="JAIWYP010000011">
    <property type="protein sequence ID" value="KAH3734112.1"/>
    <property type="molecule type" value="Genomic_DNA"/>
</dbReference>
<reference evidence="1" key="2">
    <citation type="submission" date="2020-11" db="EMBL/GenBank/DDBJ databases">
        <authorList>
            <person name="McCartney M.A."/>
            <person name="Auch B."/>
            <person name="Kono T."/>
            <person name="Mallez S."/>
            <person name="Becker A."/>
            <person name="Gohl D.M."/>
            <person name="Silverstein K.A.T."/>
            <person name="Koren S."/>
            <person name="Bechman K.B."/>
            <person name="Herman A."/>
            <person name="Abrahante J.E."/>
            <person name="Garbe J."/>
        </authorList>
    </citation>
    <scope>NUCLEOTIDE SEQUENCE</scope>
    <source>
        <strain evidence="1">Duluth1</strain>
        <tissue evidence="1">Whole animal</tissue>
    </source>
</reference>
<dbReference type="Proteomes" id="UP000828390">
    <property type="component" value="Unassembled WGS sequence"/>
</dbReference>
<reference evidence="1" key="1">
    <citation type="journal article" date="2019" name="bioRxiv">
        <title>The Genome of the Zebra Mussel, Dreissena polymorpha: A Resource for Invasive Species Research.</title>
        <authorList>
            <person name="McCartney M.A."/>
            <person name="Auch B."/>
            <person name="Kono T."/>
            <person name="Mallez S."/>
            <person name="Zhang Y."/>
            <person name="Obille A."/>
            <person name="Becker A."/>
            <person name="Abrahante J.E."/>
            <person name="Garbe J."/>
            <person name="Badalamenti J.P."/>
            <person name="Herman A."/>
            <person name="Mangelson H."/>
            <person name="Liachko I."/>
            <person name="Sullivan S."/>
            <person name="Sone E.D."/>
            <person name="Koren S."/>
            <person name="Silverstein K.A.T."/>
            <person name="Beckman K.B."/>
            <person name="Gohl D.M."/>
        </authorList>
    </citation>
    <scope>NUCLEOTIDE SEQUENCE</scope>
    <source>
        <strain evidence="1">Duluth1</strain>
        <tissue evidence="1">Whole animal</tissue>
    </source>
</reference>